<feature type="compositionally biased region" description="Basic and acidic residues" evidence="5">
    <location>
        <begin position="1523"/>
        <end position="1532"/>
    </location>
</feature>
<feature type="region of interest" description="Disordered" evidence="5">
    <location>
        <begin position="1"/>
        <end position="109"/>
    </location>
</feature>
<dbReference type="InterPro" id="IPR021726">
    <property type="entry name" value="THO_THOC2_N"/>
</dbReference>
<evidence type="ECO:0000259" key="8">
    <source>
        <dbReference type="Pfam" id="PF16134"/>
    </source>
</evidence>
<dbReference type="PANTHER" id="PTHR21597:SF0">
    <property type="entry name" value="THO COMPLEX SUBUNIT 2"/>
    <property type="match status" value="1"/>
</dbReference>
<dbReference type="InterPro" id="IPR032302">
    <property type="entry name" value="THOC2_N"/>
</dbReference>
<dbReference type="Pfam" id="PF11732">
    <property type="entry name" value="Thoc2"/>
    <property type="match status" value="1"/>
</dbReference>
<comment type="similarity">
    <text evidence="2">Belongs to the THOC2 family.</text>
</comment>
<feature type="compositionally biased region" description="Low complexity" evidence="5">
    <location>
        <begin position="70"/>
        <end position="96"/>
    </location>
</feature>
<evidence type="ECO:0000259" key="6">
    <source>
        <dbReference type="Pfam" id="PF11262"/>
    </source>
</evidence>
<feature type="domain" description="THO complex subunitTHOC2 C-terminal" evidence="6">
    <location>
        <begin position="1182"/>
        <end position="1506"/>
    </location>
</feature>
<dbReference type="PANTHER" id="PTHR21597">
    <property type="entry name" value="THO2 PROTEIN"/>
    <property type="match status" value="1"/>
</dbReference>
<feature type="compositionally biased region" description="Basic and acidic residues" evidence="5">
    <location>
        <begin position="1908"/>
        <end position="1931"/>
    </location>
</feature>
<feature type="compositionally biased region" description="Basic and acidic residues" evidence="5">
    <location>
        <begin position="1830"/>
        <end position="1898"/>
    </location>
</feature>
<comment type="caution">
    <text evidence="9">The sequence shown here is derived from an EMBL/GenBank/DDBJ whole genome shotgun (WGS) entry which is preliminary data.</text>
</comment>
<feature type="compositionally biased region" description="Basic and acidic residues" evidence="5">
    <location>
        <begin position="2211"/>
        <end position="2231"/>
    </location>
</feature>
<evidence type="ECO:0000256" key="3">
    <source>
        <dbReference type="ARBA" id="ARBA00019596"/>
    </source>
</evidence>
<evidence type="ECO:0000259" key="7">
    <source>
        <dbReference type="Pfam" id="PF11732"/>
    </source>
</evidence>
<evidence type="ECO:0000313" key="9">
    <source>
        <dbReference type="EMBL" id="KXX74543.1"/>
    </source>
</evidence>
<feature type="compositionally biased region" description="Polar residues" evidence="5">
    <location>
        <begin position="1134"/>
        <end position="1159"/>
    </location>
</feature>
<dbReference type="GO" id="GO:0000445">
    <property type="term" value="C:THO complex part of transcription export complex"/>
    <property type="evidence" value="ECO:0007669"/>
    <property type="project" value="TreeGrafter"/>
</dbReference>
<feature type="domain" description="THO complex subunitTHOC2 N-terminal" evidence="7">
    <location>
        <begin position="835"/>
        <end position="911"/>
    </location>
</feature>
<feature type="compositionally biased region" description="Basic and acidic residues" evidence="5">
    <location>
        <begin position="2409"/>
        <end position="2428"/>
    </location>
</feature>
<feature type="region of interest" description="Disordered" evidence="5">
    <location>
        <begin position="1523"/>
        <end position="2448"/>
    </location>
</feature>
<dbReference type="InterPro" id="IPR040007">
    <property type="entry name" value="Tho2"/>
</dbReference>
<feature type="compositionally biased region" description="Basic and acidic residues" evidence="5">
    <location>
        <begin position="546"/>
        <end position="575"/>
    </location>
</feature>
<dbReference type="AlphaFoldDB" id="A0A175VT34"/>
<feature type="compositionally biased region" description="Polar residues" evidence="5">
    <location>
        <begin position="2100"/>
        <end position="2111"/>
    </location>
</feature>
<feature type="compositionally biased region" description="Basic and acidic residues" evidence="5">
    <location>
        <begin position="2258"/>
        <end position="2311"/>
    </location>
</feature>
<dbReference type="GO" id="GO:0003729">
    <property type="term" value="F:mRNA binding"/>
    <property type="evidence" value="ECO:0007669"/>
    <property type="project" value="TreeGrafter"/>
</dbReference>
<feature type="compositionally biased region" description="Basic and acidic residues" evidence="5">
    <location>
        <begin position="510"/>
        <end position="522"/>
    </location>
</feature>
<reference evidence="9 10" key="1">
    <citation type="journal article" date="2016" name="Genome Announc.">
        <title>Genome Sequence of Madurella mycetomatis mm55, Isolated from a Human Mycetoma Case in Sudan.</title>
        <authorList>
            <person name="Smit S."/>
            <person name="Derks M.F."/>
            <person name="Bervoets S."/>
            <person name="Fahal A."/>
            <person name="van Leeuwen W."/>
            <person name="van Belkum A."/>
            <person name="van de Sande W.W."/>
        </authorList>
    </citation>
    <scope>NUCLEOTIDE SEQUENCE [LARGE SCALE GENOMIC DNA]</scope>
    <source>
        <strain evidence="10">mm55</strain>
    </source>
</reference>
<gene>
    <name evidence="9" type="ORF">MMYC01_209221</name>
</gene>
<keyword evidence="10" id="KW-1185">Reference proteome</keyword>
<accession>A0A175VT34</accession>
<feature type="compositionally biased region" description="Basic and acidic residues" evidence="5">
    <location>
        <begin position="2321"/>
        <end position="2335"/>
    </location>
</feature>
<feature type="compositionally biased region" description="Polar residues" evidence="5">
    <location>
        <begin position="2050"/>
        <end position="2061"/>
    </location>
</feature>
<dbReference type="Proteomes" id="UP000078237">
    <property type="component" value="Unassembled WGS sequence"/>
</dbReference>
<feature type="compositionally biased region" description="Basic and acidic residues" evidence="5">
    <location>
        <begin position="1663"/>
        <end position="1744"/>
    </location>
</feature>
<dbReference type="EMBL" id="LCTW02000341">
    <property type="protein sequence ID" value="KXX74543.1"/>
    <property type="molecule type" value="Genomic_DNA"/>
</dbReference>
<dbReference type="OrthoDB" id="29024at2759"/>
<feature type="region of interest" description="Disordered" evidence="5">
    <location>
        <begin position="1125"/>
        <end position="1159"/>
    </location>
</feature>
<comment type="subcellular location">
    <subcellularLocation>
        <location evidence="1">Nucleus</location>
    </subcellularLocation>
</comment>
<keyword evidence="4" id="KW-0539">Nucleus</keyword>
<feature type="compositionally biased region" description="Basic and acidic residues" evidence="5">
    <location>
        <begin position="2351"/>
        <end position="2364"/>
    </location>
</feature>
<feature type="compositionally biased region" description="Basic and acidic residues" evidence="5">
    <location>
        <begin position="1752"/>
        <end position="1771"/>
    </location>
</feature>
<dbReference type="VEuPathDB" id="FungiDB:MMYC01_209221"/>
<feature type="compositionally biased region" description="Pro residues" evidence="5">
    <location>
        <begin position="2075"/>
        <end position="2088"/>
    </location>
</feature>
<dbReference type="GO" id="GO:0006406">
    <property type="term" value="P:mRNA export from nucleus"/>
    <property type="evidence" value="ECO:0007669"/>
    <property type="project" value="InterPro"/>
</dbReference>
<feature type="compositionally biased region" description="Basic and acidic residues" evidence="5">
    <location>
        <begin position="1938"/>
        <end position="1964"/>
    </location>
</feature>
<sequence length="2448" mass="271968">MPPKRKRNDRGPSDSGPSRPSPHRPGDTSLGQHDRSFDGGRGSRGGRNPRRGDRRDASQPHAPPTPSNASGLISPPLPRPSSASSAIQPAAAAVAPAPAPPSAPSSPAGPLQPFYDYSIITDDRVSKWTQGARQEVIQHGIQSREDEDLTEIVMIFQELIHSVTDGRLQGSDAGGVVKEIIGPALSEADRNASVFDPHTLFLDTVSTFLDVESGPIRPQLRNFVVATEISPALMRLVLDPPILQQLELIRETFVRMGIRQSTNLLYRQANYNLLREETEGFSKLVTELFTTSSTQPPSAEVVQATFNKVMGLIGTFDLHPGRVLDITLDVFAAVLIKQFRFFIKFLRVSSWWPRSQLRLPTGTFTGGLPVWALPDHPGWTATEEEEAALASERLKRDIAFWDRARKIKLDAYFELGGRQLDASQEERLTNGMTEDGPESSIEQEWIRITKTLPPPAIGTLPRCWDTLPANLLYLIALLVKVGFISLTDLWNHIWPQDEDMESVRAQRMKELEEKEKASRPGGEKNALMTAGALPDDMPPPPPSSTIRRDAAQGKPDADAKTSEPAEEKPKLPEPNDQKVHLLKCLLTIGAIPESLFIIGRHDWILQAYPDVMPLFHRILHHSIEVVYQQSRPVSSRPSEIPSKKLPDLDQSGVPKGSVRLNALPLRRALRWPYPDKAETGDGSSYRFYWDEWADNVPVCQTVDDLFTLCDTLLNVVGVNIGLDAPLVAKLASIGTKSLADDQSPENVARWLDLLKRLLVPSLSLGEANSSVVESVWSLLRQYPIRTRFNLYAEWYEGSISRLEPVRKAFARTRLETLGKMKRLSLTNIPQMAKSLAKIAYPSPGIVCKVALLQIESYSNLIEAFVECAKYFTDLGYDVLVWSVLSSLGGQQRSRTQETSVLLTSKWLQALSRFSGKVFRRYSNMDPSPILRYVHSQLLKGNSTDLVILKELIGSMGGVVSDLDFTDAQLRAMTGGDLLRRETLTNLGDKRATSTKSAERLMKALAHSNLAGQLLINIAQYRQSAIYSTADGSARIKFLSSIVDDAHQILLQYLDLLRSNLDADTFDNLVPDIVQLMKDYGLDANLAFMIRRASIRWEMKAPTSLKDSTSQALKTGADIDVDGDVAMETPVEGGSPSQADTSNTDAKGDAANSNPASKTPETLAEALAPLIEEIPSVMPHQSWQYISPACYVFFWSLQLGNLVFPQDSYLAEGARLKKQAEEVMRDRTDMTRVGMNKKTQKRNEILDRQKHLLQEANSGITRFSKARLHIGRQAGSWFPADIAKADATSDTLLEECILPRLQLSTLDSEYCFRLIKFLHEFSAPNFKLMSLYDRLFHHNRLRAIIFTCTVREAEHLGRFLKLILGDLSKWHSDKTAYEKEALGLKDLQGNKTRQYLGFATAFDAEGKPTEFVEHDPFKELLFRWHKELNTALRSCLNGMEWMHIRNAITILKSVIDFFPAINFMADKFLEQLKTITEREAASKNGPESEQGHRVDLSVTAQTTYSELQKRKSKWILVQAFRPGVKSDSKDENKGSATLTSSSLRASVPEFKPNGARAQQPTEVEDGEVKDSKAGNGPVRAREPNLPKAPAIREPLRDTNAPAPRPVSGTANSGRPSTPKPTPPPSVSAGRQEPPKFSTLPPGGHGLPSRPELPSRPNVPMPRFDQARHDRRDPSPRDARDYRDNREPRDAHPRDSREPHGARDGRDYRTPEAARPERPRDFPSDRRLGDAGPRDTSRPSDREWPSRPEPPPRWNDHGPPPDRDSRPPRERALHGPSRSVSRPPREPAVSTPPAGAPQSNAQEPPINPERARIIEVERPEIINPARALLINDTREPLGRKSPRDQPGESREPRDSRDPRDPREPREPRESRESRELRESRESREHRERPPRTESPRRAERPTPSTSQPDSSRDDRHSRHRQSDYHGSGRDSHAESAPSHPRIDRNVEREDRMTGPRDSRSDHDHGRLNQQDPNYGRLNPIQSVVDMPPGAPSGPRGRGGRNTTRNGPTNGPPMRPDNRFPGLEPIRPPTPERHPPTGPSASRPRRGQYDAGNLNSPTTATPPTTGVHPDRVRQINQQPPPPPPPPPPPAGPSGVHPDRLNQIAAQPSGPSSHSRPPINTPDRPSMPAPSSGARQAPPGPSADFSTAPTGPAAANERLRPGGRQLRGIQNTLDKASADNARGPSLRMARSRPSLAGSDAQILAGASPVTTPVQERPEAPRDSSRRDLSMDRAPRGPEPIQVVGDSRDGRGGINGDEYGSSRSEHDRSRREHHRSERSSRASRRNSRERSPDRDREREREREAKDPRDYNRERRTAPSSGPPSSSRDERDMGAPRRSMRESTGGNREPILSSRDALPRESSYRSHRNDGPPGPRGDGMLGGKSDGHGSRGEGGGRGEDYGRSGSSRGGNALPRESRSRAGDDRGDPRGDDRARKRRSEGVDSGNHQDKRPRR</sequence>
<evidence type="ECO:0000256" key="1">
    <source>
        <dbReference type="ARBA" id="ARBA00004123"/>
    </source>
</evidence>
<name>A0A175VT34_9PEZI</name>
<evidence type="ECO:0000256" key="2">
    <source>
        <dbReference type="ARBA" id="ARBA00007857"/>
    </source>
</evidence>
<dbReference type="Pfam" id="PF11262">
    <property type="entry name" value="Tho2"/>
    <property type="match status" value="1"/>
</dbReference>
<dbReference type="InterPro" id="IPR021418">
    <property type="entry name" value="THO_THOC2_C"/>
</dbReference>
<feature type="compositionally biased region" description="Basic and acidic residues" evidence="5">
    <location>
        <begin position="1807"/>
        <end position="1818"/>
    </location>
</feature>
<dbReference type="GO" id="GO:0006397">
    <property type="term" value="P:mRNA processing"/>
    <property type="evidence" value="ECO:0007669"/>
    <property type="project" value="InterPro"/>
</dbReference>
<organism evidence="9 10">
    <name type="scientific">Madurella mycetomatis</name>
    <dbReference type="NCBI Taxonomy" id="100816"/>
    <lineage>
        <taxon>Eukaryota</taxon>
        <taxon>Fungi</taxon>
        <taxon>Dikarya</taxon>
        <taxon>Ascomycota</taxon>
        <taxon>Pezizomycotina</taxon>
        <taxon>Sordariomycetes</taxon>
        <taxon>Sordariomycetidae</taxon>
        <taxon>Sordariales</taxon>
        <taxon>Sordariales incertae sedis</taxon>
        <taxon>Madurella</taxon>
    </lineage>
</organism>
<feature type="region of interest" description="Disordered" evidence="5">
    <location>
        <begin position="634"/>
        <end position="653"/>
    </location>
</feature>
<dbReference type="Pfam" id="PF16134">
    <property type="entry name" value="THOC2_N"/>
    <property type="match status" value="1"/>
</dbReference>
<dbReference type="STRING" id="100816.A0A175VT34"/>
<proteinExistence type="inferred from homology"/>
<evidence type="ECO:0000256" key="4">
    <source>
        <dbReference type="ARBA" id="ARBA00023242"/>
    </source>
</evidence>
<feature type="compositionally biased region" description="Low complexity" evidence="5">
    <location>
        <begin position="1534"/>
        <end position="1545"/>
    </location>
</feature>
<feature type="region of interest" description="Disordered" evidence="5">
    <location>
        <begin position="510"/>
        <end position="575"/>
    </location>
</feature>
<evidence type="ECO:0000256" key="5">
    <source>
        <dbReference type="SAM" id="MobiDB-lite"/>
    </source>
</evidence>
<feature type="compositionally biased region" description="Basic and acidic residues" evidence="5">
    <location>
        <begin position="2379"/>
        <end position="2396"/>
    </location>
</feature>
<evidence type="ECO:0000313" key="10">
    <source>
        <dbReference type="Proteomes" id="UP000078237"/>
    </source>
</evidence>
<feature type="domain" description="THO complex subunit 2 N-terminal" evidence="8">
    <location>
        <begin position="120"/>
        <end position="833"/>
    </location>
</feature>
<protein>
    <recommendedName>
        <fullName evidence="3">THO complex subunit 2</fullName>
    </recommendedName>
</protein>